<feature type="region of interest" description="Disordered" evidence="7">
    <location>
        <begin position="1425"/>
        <end position="1515"/>
    </location>
</feature>
<feature type="compositionally biased region" description="Gly residues" evidence="7">
    <location>
        <begin position="535"/>
        <end position="553"/>
    </location>
</feature>
<evidence type="ECO:0000313" key="8">
    <source>
        <dbReference type="EMBL" id="KAE8008275.1"/>
    </source>
</evidence>
<dbReference type="PANTHER" id="PTHR13213:SF2">
    <property type="entry name" value="MYB-BINDING PROTEIN 1A"/>
    <property type="match status" value="1"/>
</dbReference>
<evidence type="ECO:0000256" key="2">
    <source>
        <dbReference type="ARBA" id="ARBA00006809"/>
    </source>
</evidence>
<dbReference type="FunFam" id="3.30.30.30:FF:000003">
    <property type="entry name" value="Heat shock protein 9"/>
    <property type="match status" value="1"/>
</dbReference>
<dbReference type="GO" id="GO:0140662">
    <property type="term" value="F:ATP-dependent protein folding chaperone"/>
    <property type="evidence" value="ECO:0007669"/>
    <property type="project" value="InterPro"/>
</dbReference>
<dbReference type="InterPro" id="IPR016024">
    <property type="entry name" value="ARM-type_fold"/>
</dbReference>
<evidence type="ECO:0000256" key="4">
    <source>
        <dbReference type="ARBA" id="ARBA00022840"/>
    </source>
</evidence>
<dbReference type="FunFam" id="3.30.420.40:FF:000020">
    <property type="entry name" value="Chaperone protein HscA homolog"/>
    <property type="match status" value="1"/>
</dbReference>
<dbReference type="GO" id="GO:0003677">
    <property type="term" value="F:DNA binding"/>
    <property type="evidence" value="ECO:0007669"/>
    <property type="project" value="InterPro"/>
</dbReference>
<keyword evidence="9" id="KW-1185">Reference proteome</keyword>
<dbReference type="InterPro" id="IPR013126">
    <property type="entry name" value="Hsp_70_fam"/>
</dbReference>
<feature type="coiled-coil region" evidence="6">
    <location>
        <begin position="302"/>
        <end position="329"/>
    </location>
</feature>
<keyword evidence="4" id="KW-0067">ATP-binding</keyword>
<dbReference type="PRINTS" id="PR00301">
    <property type="entry name" value="HEATSHOCK70"/>
</dbReference>
<evidence type="ECO:0000313" key="9">
    <source>
        <dbReference type="Proteomes" id="UP000327013"/>
    </source>
</evidence>
<feature type="compositionally biased region" description="Acidic residues" evidence="7">
    <location>
        <begin position="1432"/>
        <end position="1453"/>
    </location>
</feature>
<accession>A0A5N6QMB6</accession>
<dbReference type="Gene3D" id="3.30.420.40">
    <property type="match status" value="2"/>
</dbReference>
<evidence type="ECO:0000256" key="5">
    <source>
        <dbReference type="ARBA" id="ARBA00023242"/>
    </source>
</evidence>
<evidence type="ECO:0000256" key="3">
    <source>
        <dbReference type="ARBA" id="ARBA00022741"/>
    </source>
</evidence>
<evidence type="ECO:0000256" key="1">
    <source>
        <dbReference type="ARBA" id="ARBA00004123"/>
    </source>
</evidence>
<keyword evidence="3" id="KW-0547">Nucleotide-binding</keyword>
<feature type="region of interest" description="Disordered" evidence="7">
    <location>
        <begin position="532"/>
        <end position="657"/>
    </location>
</feature>
<dbReference type="FunFam" id="1.20.1270.10:FF:000001">
    <property type="entry name" value="Molecular chaperone DnaK"/>
    <property type="match status" value="1"/>
</dbReference>
<dbReference type="GO" id="GO:0005737">
    <property type="term" value="C:cytoplasm"/>
    <property type="evidence" value="ECO:0007669"/>
    <property type="project" value="UniProtKB-ARBA"/>
</dbReference>
<dbReference type="SUPFAM" id="SSF53067">
    <property type="entry name" value="Actin-like ATPase domain"/>
    <property type="match status" value="2"/>
</dbReference>
<dbReference type="InterPro" id="IPR007015">
    <property type="entry name" value="DNA_pol_V/MYBBP1A"/>
</dbReference>
<dbReference type="FunFam" id="3.30.420.40:FF:000004">
    <property type="entry name" value="Molecular chaperone DnaK"/>
    <property type="match status" value="1"/>
</dbReference>
<dbReference type="InterPro" id="IPR043129">
    <property type="entry name" value="ATPase_NBD"/>
</dbReference>
<keyword evidence="6" id="KW-0175">Coiled coil</keyword>
<dbReference type="Gene3D" id="1.20.1270.10">
    <property type="match status" value="1"/>
</dbReference>
<feature type="region of interest" description="Disordered" evidence="7">
    <location>
        <begin position="1121"/>
        <end position="1140"/>
    </location>
</feature>
<dbReference type="GO" id="GO:0005730">
    <property type="term" value="C:nucleolus"/>
    <property type="evidence" value="ECO:0007669"/>
    <property type="project" value="InterPro"/>
</dbReference>
<keyword evidence="5" id="KW-0539">Nucleus</keyword>
<proteinExistence type="inferred from homology"/>
<dbReference type="Proteomes" id="UP000327013">
    <property type="component" value="Chromosome 2"/>
</dbReference>
<feature type="compositionally biased region" description="Acidic residues" evidence="7">
    <location>
        <begin position="1486"/>
        <end position="1500"/>
    </location>
</feature>
<dbReference type="EMBL" id="CM017322">
    <property type="protein sequence ID" value="KAE8008275.1"/>
    <property type="molecule type" value="Genomic_DNA"/>
</dbReference>
<feature type="compositionally biased region" description="Acidic residues" evidence="7">
    <location>
        <begin position="569"/>
        <end position="579"/>
    </location>
</feature>
<evidence type="ECO:0000256" key="6">
    <source>
        <dbReference type="SAM" id="Coils"/>
    </source>
</evidence>
<dbReference type="OrthoDB" id="342531at2759"/>
<dbReference type="GO" id="GO:0009408">
    <property type="term" value="P:response to heat"/>
    <property type="evidence" value="ECO:0007669"/>
    <property type="project" value="UniProtKB-ARBA"/>
</dbReference>
<dbReference type="SUPFAM" id="SSF48371">
    <property type="entry name" value="ARM repeat"/>
    <property type="match status" value="1"/>
</dbReference>
<reference evidence="8 9" key="1">
    <citation type="submission" date="2019-06" db="EMBL/GenBank/DDBJ databases">
        <title>A chromosomal-level reference genome of Carpinus fangiana (Coryloideae, Betulaceae).</title>
        <authorList>
            <person name="Yang X."/>
            <person name="Wang Z."/>
            <person name="Zhang L."/>
            <person name="Hao G."/>
            <person name="Liu J."/>
            <person name="Yang Y."/>
        </authorList>
    </citation>
    <scope>NUCLEOTIDE SEQUENCE [LARGE SCALE GENOMIC DNA]</scope>
    <source>
        <strain evidence="8">Cfa_2016G</strain>
        <tissue evidence="8">Leaf</tissue>
    </source>
</reference>
<name>A0A5N6QMB6_9ROSI</name>
<organism evidence="8 9">
    <name type="scientific">Carpinus fangiana</name>
    <dbReference type="NCBI Taxonomy" id="176857"/>
    <lineage>
        <taxon>Eukaryota</taxon>
        <taxon>Viridiplantae</taxon>
        <taxon>Streptophyta</taxon>
        <taxon>Embryophyta</taxon>
        <taxon>Tracheophyta</taxon>
        <taxon>Spermatophyta</taxon>
        <taxon>Magnoliopsida</taxon>
        <taxon>eudicotyledons</taxon>
        <taxon>Gunneridae</taxon>
        <taxon>Pentapetalae</taxon>
        <taxon>rosids</taxon>
        <taxon>fabids</taxon>
        <taxon>Fagales</taxon>
        <taxon>Betulaceae</taxon>
        <taxon>Carpinus</taxon>
    </lineage>
</organism>
<comment type="similarity">
    <text evidence="2">Belongs to the MYBBP1A family.</text>
</comment>
<dbReference type="Gene3D" id="3.90.640.10">
    <property type="entry name" value="Actin, Chain A, domain 4"/>
    <property type="match status" value="1"/>
</dbReference>
<gene>
    <name evidence="8" type="ORF">FH972_004803</name>
</gene>
<dbReference type="GO" id="GO:0005524">
    <property type="term" value="F:ATP binding"/>
    <property type="evidence" value="ECO:0007669"/>
    <property type="project" value="UniProtKB-KW"/>
</dbReference>
<evidence type="ECO:0000256" key="7">
    <source>
        <dbReference type="SAM" id="MobiDB-lite"/>
    </source>
</evidence>
<dbReference type="CDD" id="cd11733">
    <property type="entry name" value="ASKHA_NBD_HSP70_HSPA9"/>
    <property type="match status" value="1"/>
</dbReference>
<dbReference type="SUPFAM" id="SSF100934">
    <property type="entry name" value="Heat shock protein 70kD (HSP70), C-terminal subdomain"/>
    <property type="match status" value="1"/>
</dbReference>
<sequence length="1866" mass="207314">MAATAVLLRSLRRRDVASASFSAFRSLTCNAKPAWTPSQVGHNWASLTRAFSSKPAGSDVIGIDLGTTNSCVAVMEGKNPKVIENSEGARTTPSVVAFNQKGELLVGTPAKRQAVTNPTNTVFGTKRLIGRRFDDPQTQKEMKMVPFKIVKAPNGDAWVEANGQQYSPSQIGAFILTKMKETAEAYLGKSVAKAVITVPAYFNDAQRQATKDAGRIAGLDVQRIINEPTAAALSYGMNNKEGLIAVFDLGGGTFDVSILEISNGVFEVKATNGDTFLGGEDFDNALLDFLVSEFKRTEAIDLSKDRLALQRLREAAEKAKIELSSTTQTEINLPFITADTSGAKHLNITLTRSKFENLVNHLIERTKSPCKNCLKDASISAKDVDEVLLVGGMTRVWRLSSILPDSSFIFCDFELLIKFQIFLTHKWLEQQITIRSSGGLSEDEIDKMVREAELHSQRDQERKALIDIKNTADTTIYSVEKSLGEYKDKIPAEVSKEIEDAIADLRSATAGDSVEEIKAKIEAANKAVSKIGQHMQGGSGGDSSSGGSQGGGDQAPEAEYEEVKKDREEGEEEKEEEEVESQKDTVVVNPLEKKKMKKDKKVDGTLSTNPMERRKKRKGLAKERRHAAVSEREKKPKEMNVESVGSEDHAPVVSSSSGGLPEFHIGVFKDLASADGKVREAAAEAMVRELQEVQEAYEKIENKDLVEGGLKLEAEKDDGLKNCAPSLRYALGRLVRGVSSSRECARQGFALGLTILVGTIHIIKLDSLLKLIVDSLDVSSSMKGQEVKDCLLGRLFAYGALARSKRLTEELISDRNTPYIKQFTSTLISLAMKKRYLQEPAVSVLSDLIEMLPTEPLLNHVLEAPELHEWFKGSIEVGNPDALLLALKLREKISVDSPIFSKLLPNPFSPSKLFTANHLSSLATCLKESTFCQPRVHSLWPVLLNILLPEMVLQAEDAASVSNSLKKHKKSRKCSSSEEETVKNFQCFCEVIIEGSLLASSHDRKHLAFDVLLLCLPRLPAAFVPIFLSYKLVQCLMDVLSTKDSWLYKVGQYFLQQLSDWVRDDDLRRVSVIIGLQKHSNGKFDCITRTKTVKDLMAGFKTESGCMLFIQNLTDMFVDESNASEEPSDQSQTTDDNSEIGSIEDKDLVGMVGNSDFLKTWVVESLPSILKYLKFDLEAKFRVQKEILKFLAVQGLFTSSLGTEVTSFELQEKFRWPKAATSSALCRMCIEQLQLLLANAQKGEGPRVLSNGLEPSDLGSYFMRFLSTLRNIPSVSLFRNLSDKDKNTFEKLEATENRLSIEERNCGLTADANKLHALRYLLIQLLLQMLLQPGEFSEAASELIICCKKAFAASDLLPSFGEEEMDGEATPELMDVLVDTLLSLLPHSSTPMRTSIEQVFRYFCADTTDDGLLRMLRVIKKTFKPARHQDAESEDDDSDDENFIDIEEDDEIDEAKTGKTGESDEQTDDSEAVVGAGEVGERVPEESNDFDGESDDDAISDDSNGGSDDNTMFGKVGKEVPEASDESDGGMDDDEMFRMDTYLAQIFKERKNQAEGGSAHSQLVLFKLRVLSLLEIYLHENPGNPQVLTVYSNLAQAFVNPHIAEGSEQLGQRIWGILQKKILKAKDYPKGEAVQLSTLESLLEKNLKLASKPFKKKKSVVNPSKKKQSASRNRHKMVASFAQSSTFWILKIIDAGKFSESKLQRVFDIFRGVLVGHFDSKKSQIKSEFLKEIFRRRPWVGHHLFEFLLEKCCSTKSEFRRVEALDLVAEILKSLVSTDESGQDVLKKIVKGHLHKLSHLIKELVTNMPEKQSRRAEVRKFCGRVFQIIPTLNLTRSFLKSLDPDAHAACESQLGENFVNLKKLER</sequence>
<dbReference type="FunFam" id="3.90.640.10:FF:000003">
    <property type="entry name" value="Molecular chaperone DnaK"/>
    <property type="match status" value="1"/>
</dbReference>
<dbReference type="Pfam" id="PF04931">
    <property type="entry name" value="DNA_pol_phi"/>
    <property type="match status" value="1"/>
</dbReference>
<feature type="compositionally biased region" description="Basic and acidic residues" evidence="7">
    <location>
        <begin position="620"/>
        <end position="650"/>
    </location>
</feature>
<dbReference type="GO" id="GO:0006355">
    <property type="term" value="P:regulation of DNA-templated transcription"/>
    <property type="evidence" value="ECO:0007669"/>
    <property type="project" value="InterPro"/>
</dbReference>
<dbReference type="Pfam" id="PF00012">
    <property type="entry name" value="HSP70"/>
    <property type="match status" value="2"/>
</dbReference>
<dbReference type="InterPro" id="IPR018181">
    <property type="entry name" value="Heat_shock_70_CS"/>
</dbReference>
<comment type="subcellular location">
    <subcellularLocation>
        <location evidence="1">Nucleus</location>
    </subcellularLocation>
</comment>
<protein>
    <submittedName>
        <fullName evidence="8">Uncharacterized protein</fullName>
    </submittedName>
</protein>
<dbReference type="PROSITE" id="PS00329">
    <property type="entry name" value="HSP70_2"/>
    <property type="match status" value="1"/>
</dbReference>
<dbReference type="PROSITE" id="PS00297">
    <property type="entry name" value="HSP70_1"/>
    <property type="match status" value="1"/>
</dbReference>
<dbReference type="InterPro" id="IPR029048">
    <property type="entry name" value="HSP70_C_sf"/>
</dbReference>
<dbReference type="PANTHER" id="PTHR13213">
    <property type="entry name" value="MYB-BINDING PROTEIN 1A FAMILY MEMBER"/>
    <property type="match status" value="1"/>
</dbReference>